<name>A0ABQ3T6F1_9ACTN</name>
<evidence type="ECO:0000256" key="5">
    <source>
        <dbReference type="ARBA" id="ARBA00022898"/>
    </source>
</evidence>
<keyword evidence="4" id="KW-0808">Transferase</keyword>
<evidence type="ECO:0000256" key="6">
    <source>
        <dbReference type="ARBA" id="ARBA00026106"/>
    </source>
</evidence>
<evidence type="ECO:0000259" key="7">
    <source>
        <dbReference type="Pfam" id="PF00155"/>
    </source>
</evidence>
<dbReference type="InterPro" id="IPR015422">
    <property type="entry name" value="PyrdxlP-dep_Trfase_small"/>
</dbReference>
<comment type="cofactor">
    <cofactor evidence="1">
        <name>pyridoxal 5'-phosphate</name>
        <dbReference type="ChEBI" id="CHEBI:597326"/>
    </cofactor>
</comment>
<organism evidence="8 9">
    <name type="scientific">Streptomyces spororaveus</name>
    <dbReference type="NCBI Taxonomy" id="284039"/>
    <lineage>
        <taxon>Bacteria</taxon>
        <taxon>Bacillati</taxon>
        <taxon>Actinomycetota</taxon>
        <taxon>Actinomycetes</taxon>
        <taxon>Kitasatosporales</taxon>
        <taxon>Streptomycetaceae</taxon>
        <taxon>Streptomyces</taxon>
    </lineage>
</organism>
<dbReference type="InterPro" id="IPR051926">
    <property type="entry name" value="Ala_Aminotransferase"/>
</dbReference>
<dbReference type="Pfam" id="PF00155">
    <property type="entry name" value="Aminotran_1_2"/>
    <property type="match status" value="1"/>
</dbReference>
<comment type="caution">
    <text evidence="8">The sequence shown here is derived from an EMBL/GenBank/DDBJ whole genome shotgun (WGS) entry which is preliminary data.</text>
</comment>
<dbReference type="RefSeq" id="WP_033215667.1">
    <property type="nucleotide sequence ID" value="NZ_BAAATO010000011.1"/>
</dbReference>
<evidence type="ECO:0000256" key="4">
    <source>
        <dbReference type="ARBA" id="ARBA00022679"/>
    </source>
</evidence>
<evidence type="ECO:0000256" key="1">
    <source>
        <dbReference type="ARBA" id="ARBA00001933"/>
    </source>
</evidence>
<keyword evidence="9" id="KW-1185">Reference proteome</keyword>
<dbReference type="Gene3D" id="3.40.640.10">
    <property type="entry name" value="Type I PLP-dependent aspartate aminotransferase-like (Major domain)"/>
    <property type="match status" value="1"/>
</dbReference>
<keyword evidence="3 8" id="KW-0032">Aminotransferase</keyword>
<sequence>MQVNQSSKLAGVCYDIRGPVLEEATRLENEGHRILKLHTGNPAAFGFEAPTEILREITGNLASAHGYGDAKGLPSARRAITDYYLQRGVTGLTAEDIYLGNGASELIQMSMQALLDNGDEVLIPAPDYPLWTASVSLAGGTAVHYRCDEQAGWFPDLADIEAKITPRTRALVLINPNNPTGAVYSTALLHGLMEIARRHQLIVCSDEIYDKILYDGLAHTCTASLAPDLLCLTFNGLSKAYRVAGYRSGWMAVSGPKAHATSYIEGLNILANMRLCASMPAQYAINAALGGPQSINDLLLPDGRLTQQRDTAWKLLNDIPGVSCVKPQGALYAFPRLDRTVHKINDDARLVLDLLRAQHLLIVQGTGFNWPEPDHFRLVTLPRAEELTDAVTRIATFLDGYSQH</sequence>
<feature type="domain" description="Aminotransferase class I/classII large" evidence="7">
    <location>
        <begin position="35"/>
        <end position="394"/>
    </location>
</feature>
<evidence type="ECO:0000256" key="3">
    <source>
        <dbReference type="ARBA" id="ARBA00022576"/>
    </source>
</evidence>
<dbReference type="InterPro" id="IPR015421">
    <property type="entry name" value="PyrdxlP-dep_Trfase_major"/>
</dbReference>
<dbReference type="InterPro" id="IPR004839">
    <property type="entry name" value="Aminotransferase_I/II_large"/>
</dbReference>
<dbReference type="GO" id="GO:0008483">
    <property type="term" value="F:transaminase activity"/>
    <property type="evidence" value="ECO:0007669"/>
    <property type="project" value="UniProtKB-KW"/>
</dbReference>
<evidence type="ECO:0000256" key="2">
    <source>
        <dbReference type="ARBA" id="ARBA00007441"/>
    </source>
</evidence>
<reference evidence="9" key="1">
    <citation type="submission" date="2023-07" db="EMBL/GenBank/DDBJ databases">
        <title>Whole genome shotgun sequence of Streptomyces spororaveus NBRC 15456.</title>
        <authorList>
            <person name="Komaki H."/>
            <person name="Tamura T."/>
        </authorList>
    </citation>
    <scope>NUCLEOTIDE SEQUENCE [LARGE SCALE GENOMIC DNA]</scope>
    <source>
        <strain evidence="9">NBRC 15456</strain>
    </source>
</reference>
<dbReference type="Gene3D" id="3.90.1150.10">
    <property type="entry name" value="Aspartate Aminotransferase, domain 1"/>
    <property type="match status" value="1"/>
</dbReference>
<dbReference type="EMBL" id="BNED01000005">
    <property type="protein sequence ID" value="GHI75974.1"/>
    <property type="molecule type" value="Genomic_DNA"/>
</dbReference>
<dbReference type="EC" id="2.6.1.2" evidence="6"/>
<keyword evidence="5" id="KW-0663">Pyridoxal phosphate</keyword>
<protein>
    <recommendedName>
        <fullName evidence="6">alanine transaminase</fullName>
        <ecNumber evidence="6">2.6.1.2</ecNumber>
    </recommendedName>
</protein>
<gene>
    <name evidence="8" type="ORF">Sspor_15350</name>
</gene>
<dbReference type="PANTHER" id="PTHR43488">
    <property type="entry name" value="GLUTAMATE-PYRUVATE AMINOTRANSFERASE ALAA"/>
    <property type="match status" value="1"/>
</dbReference>
<accession>A0ABQ3T6F1</accession>
<dbReference type="Proteomes" id="UP000608522">
    <property type="component" value="Unassembled WGS sequence"/>
</dbReference>
<dbReference type="SUPFAM" id="SSF53383">
    <property type="entry name" value="PLP-dependent transferases"/>
    <property type="match status" value="1"/>
</dbReference>
<comment type="similarity">
    <text evidence="2">Belongs to the class-I pyridoxal-phosphate-dependent aminotransferase family.</text>
</comment>
<proteinExistence type="inferred from homology"/>
<evidence type="ECO:0000313" key="9">
    <source>
        <dbReference type="Proteomes" id="UP000608522"/>
    </source>
</evidence>
<dbReference type="PANTHER" id="PTHR43488:SF2">
    <property type="entry name" value="GLUTAMATE-PYRUVATE AMINOTRANSFERASE ALAA"/>
    <property type="match status" value="1"/>
</dbReference>
<dbReference type="CDD" id="cd00609">
    <property type="entry name" value="AAT_like"/>
    <property type="match status" value="1"/>
</dbReference>
<evidence type="ECO:0000313" key="8">
    <source>
        <dbReference type="EMBL" id="GHI75974.1"/>
    </source>
</evidence>
<dbReference type="InterPro" id="IPR015424">
    <property type="entry name" value="PyrdxlP-dep_Trfase"/>
</dbReference>